<gene>
    <name evidence="3" type="ORF">OLEAN_C37830</name>
</gene>
<evidence type="ECO:0008006" key="5">
    <source>
        <dbReference type="Google" id="ProtNLM"/>
    </source>
</evidence>
<dbReference type="HOGENOM" id="CLU_2274492_0_0_6"/>
<dbReference type="Proteomes" id="UP000032749">
    <property type="component" value="Chromosome"/>
</dbReference>
<feature type="compositionally biased region" description="Basic and acidic residues" evidence="1">
    <location>
        <begin position="74"/>
        <end position="87"/>
    </location>
</feature>
<feature type="chain" id="PRO_5004383579" description="Pentapeptide MXKDX repeat protein" evidence="2">
    <location>
        <begin position="28"/>
        <end position="102"/>
    </location>
</feature>
<evidence type="ECO:0000313" key="3">
    <source>
        <dbReference type="EMBL" id="CCK77959.1"/>
    </source>
</evidence>
<organism evidence="3 4">
    <name type="scientific">Oleispira antarctica RB-8</name>
    <dbReference type="NCBI Taxonomy" id="698738"/>
    <lineage>
        <taxon>Bacteria</taxon>
        <taxon>Pseudomonadati</taxon>
        <taxon>Pseudomonadota</taxon>
        <taxon>Gammaproteobacteria</taxon>
        <taxon>Oceanospirillales</taxon>
        <taxon>Oceanospirillaceae</taxon>
        <taxon>Oleispira</taxon>
    </lineage>
</organism>
<feature type="region of interest" description="Disordered" evidence="1">
    <location>
        <begin position="73"/>
        <end position="102"/>
    </location>
</feature>
<dbReference type="KEGG" id="oai:OLEAN_C37830"/>
<evidence type="ECO:0000256" key="2">
    <source>
        <dbReference type="SAM" id="SignalP"/>
    </source>
</evidence>
<evidence type="ECO:0000313" key="4">
    <source>
        <dbReference type="Proteomes" id="UP000032749"/>
    </source>
</evidence>
<keyword evidence="4" id="KW-1185">Reference proteome</keyword>
<protein>
    <recommendedName>
        <fullName evidence="5">Pentapeptide MXKDX repeat protein</fullName>
    </recommendedName>
</protein>
<proteinExistence type="predicted"/>
<feature type="signal peptide" evidence="2">
    <location>
        <begin position="1"/>
        <end position="27"/>
    </location>
</feature>
<keyword evidence="2" id="KW-0732">Signal</keyword>
<dbReference type="AlphaFoldDB" id="R4YVC5"/>
<dbReference type="EMBL" id="FO203512">
    <property type="protein sequence ID" value="CCK77959.1"/>
    <property type="molecule type" value="Genomic_DNA"/>
</dbReference>
<sequence>MKLTNKSKWSVISTAIPMMFLVASVHAHDPAEHAEGSEMANCEMMKTMDHSKMDMNDPVTQAMMKKCMNQMHSMDSKGMKKTEKMDMNGDVPGKMYEGHSHK</sequence>
<evidence type="ECO:0000256" key="1">
    <source>
        <dbReference type="SAM" id="MobiDB-lite"/>
    </source>
</evidence>
<reference evidence="3 4" key="1">
    <citation type="journal article" date="2013" name="Nat. Commun.">
        <title>Genome sequence and functional genomic analysis of the oil-degrading bacterium Oleispira antarctica.</title>
        <authorList>
            <person name="Kube M."/>
            <person name="Chernikova T.N."/>
            <person name="Al-Ramahi Y."/>
            <person name="Beloqui A."/>
            <person name="Lopez-Cortez N."/>
            <person name="Guazzaroni M.E."/>
            <person name="Heipieper H.J."/>
            <person name="Klages S."/>
            <person name="Kotsyurbenko O.R."/>
            <person name="Langer I."/>
            <person name="Nechitaylo T.Y."/>
            <person name="Lunsdorf H."/>
            <person name="Fernandez M."/>
            <person name="Juarez S."/>
            <person name="Ciordia S."/>
            <person name="Singer A."/>
            <person name="Kagan O."/>
            <person name="Egorova O."/>
            <person name="Petit P.A."/>
            <person name="Stogios P."/>
            <person name="Kim Y."/>
            <person name="Tchigvintsev A."/>
            <person name="Flick R."/>
            <person name="Denaro R."/>
            <person name="Genovese M."/>
            <person name="Albar J.P."/>
            <person name="Reva O.N."/>
            <person name="Martinez-Gomariz M."/>
            <person name="Tran H."/>
            <person name="Ferrer M."/>
            <person name="Savchenko A."/>
            <person name="Yakunin A.F."/>
            <person name="Yakimov M.M."/>
            <person name="Golyshina O.V."/>
            <person name="Reinhardt R."/>
            <person name="Golyshin P.N."/>
        </authorList>
    </citation>
    <scope>NUCLEOTIDE SEQUENCE [LARGE SCALE GENOMIC DNA]</scope>
</reference>
<name>R4YVC5_OLEAN</name>
<dbReference type="STRING" id="698738.OLEAN_C37830"/>
<accession>R4YVC5</accession>
<dbReference type="PATRIC" id="fig|698738.3.peg.3937"/>